<dbReference type="AlphaFoldDB" id="A0AAN7GE91"/>
<feature type="region of interest" description="Disordered" evidence="1">
    <location>
        <begin position="219"/>
        <end position="241"/>
    </location>
</feature>
<dbReference type="PROSITE" id="PS00108">
    <property type="entry name" value="PROTEIN_KINASE_ST"/>
    <property type="match status" value="1"/>
</dbReference>
<dbReference type="Pfam" id="PF00069">
    <property type="entry name" value="Pkinase"/>
    <property type="match status" value="1"/>
</dbReference>
<name>A0AAN7GE91_9MYRT</name>
<evidence type="ECO:0000259" key="2">
    <source>
        <dbReference type="PROSITE" id="PS50011"/>
    </source>
</evidence>
<dbReference type="InterPro" id="IPR011009">
    <property type="entry name" value="Kinase-like_dom_sf"/>
</dbReference>
<organism evidence="3 4">
    <name type="scientific">Trapa incisa</name>
    <dbReference type="NCBI Taxonomy" id="236973"/>
    <lineage>
        <taxon>Eukaryota</taxon>
        <taxon>Viridiplantae</taxon>
        <taxon>Streptophyta</taxon>
        <taxon>Embryophyta</taxon>
        <taxon>Tracheophyta</taxon>
        <taxon>Spermatophyta</taxon>
        <taxon>Magnoliopsida</taxon>
        <taxon>eudicotyledons</taxon>
        <taxon>Gunneridae</taxon>
        <taxon>Pentapetalae</taxon>
        <taxon>rosids</taxon>
        <taxon>malvids</taxon>
        <taxon>Myrtales</taxon>
        <taxon>Lythraceae</taxon>
        <taxon>Trapa</taxon>
    </lineage>
</organism>
<dbReference type="InterPro" id="IPR046958">
    <property type="entry name" value="RBK1/2/STUNTED"/>
</dbReference>
<dbReference type="FunFam" id="1.10.510.10:FF:000284">
    <property type="entry name" value="Putative receptor-like serine/threonine-protein kinase"/>
    <property type="match status" value="1"/>
</dbReference>
<dbReference type="Proteomes" id="UP001345219">
    <property type="component" value="Chromosome 19"/>
</dbReference>
<dbReference type="PANTHER" id="PTHR47987">
    <property type="entry name" value="OS08G0249100 PROTEIN"/>
    <property type="match status" value="1"/>
</dbReference>
<feature type="domain" description="Protein kinase" evidence="2">
    <location>
        <begin position="393"/>
        <end position="671"/>
    </location>
</feature>
<dbReference type="SUPFAM" id="SSF56112">
    <property type="entry name" value="Protein kinase-like (PK-like)"/>
    <property type="match status" value="1"/>
</dbReference>
<feature type="region of interest" description="Disordered" evidence="1">
    <location>
        <begin position="172"/>
        <end position="191"/>
    </location>
</feature>
<evidence type="ECO:0000256" key="1">
    <source>
        <dbReference type="SAM" id="MobiDB-lite"/>
    </source>
</evidence>
<accession>A0AAN7GE91</accession>
<feature type="compositionally biased region" description="Basic and acidic residues" evidence="1">
    <location>
        <begin position="219"/>
        <end position="237"/>
    </location>
</feature>
<dbReference type="GO" id="GO:0004672">
    <property type="term" value="F:protein kinase activity"/>
    <property type="evidence" value="ECO:0007669"/>
    <property type="project" value="InterPro"/>
</dbReference>
<comment type="caution">
    <text evidence="3">The sequence shown here is derived from an EMBL/GenBank/DDBJ whole genome shotgun (WGS) entry which is preliminary data.</text>
</comment>
<dbReference type="Gene3D" id="3.40.50.12370">
    <property type="match status" value="1"/>
</dbReference>
<keyword evidence="4" id="KW-1185">Reference proteome</keyword>
<gene>
    <name evidence="3" type="ORF">SAY87_025279</name>
</gene>
<dbReference type="CDD" id="cd00293">
    <property type="entry name" value="USP-like"/>
    <property type="match status" value="1"/>
</dbReference>
<dbReference type="SMART" id="SM00220">
    <property type="entry name" value="S_TKc"/>
    <property type="match status" value="1"/>
</dbReference>
<dbReference type="EMBL" id="JAXIOK010000024">
    <property type="protein sequence ID" value="KAK4741691.1"/>
    <property type="molecule type" value="Genomic_DNA"/>
</dbReference>
<evidence type="ECO:0000313" key="4">
    <source>
        <dbReference type="Proteomes" id="UP001345219"/>
    </source>
</evidence>
<protein>
    <recommendedName>
        <fullName evidence="2">Protein kinase domain-containing protein</fullName>
    </recommendedName>
</protein>
<dbReference type="Gene3D" id="1.10.510.10">
    <property type="entry name" value="Transferase(Phosphotransferase) domain 1"/>
    <property type="match status" value="1"/>
</dbReference>
<dbReference type="FunFam" id="3.40.50.620:FF:000177">
    <property type="entry name" value="probable receptor-like serine/threonine-protein kinase At5g57670"/>
    <property type="match status" value="1"/>
</dbReference>
<dbReference type="InterPro" id="IPR000719">
    <property type="entry name" value="Prot_kinase_dom"/>
</dbReference>
<dbReference type="FunFam" id="3.30.200.20:FF:000268">
    <property type="entry name" value="probable receptor-like serine/threonine-protein kinase At5g57670"/>
    <property type="match status" value="1"/>
</dbReference>
<evidence type="ECO:0000313" key="3">
    <source>
        <dbReference type="EMBL" id="KAK4741691.1"/>
    </source>
</evidence>
<dbReference type="SUPFAM" id="SSF52402">
    <property type="entry name" value="Adenine nucleotide alpha hydrolases-like"/>
    <property type="match status" value="1"/>
</dbReference>
<dbReference type="InterPro" id="IPR008271">
    <property type="entry name" value="Ser/Thr_kinase_AS"/>
</dbReference>
<proteinExistence type="predicted"/>
<dbReference type="PROSITE" id="PS50011">
    <property type="entry name" value="PROTEIN_KINASE_DOM"/>
    <property type="match status" value="1"/>
</dbReference>
<sequence>MAVKEMKLSGERAVIGAGGAVCEGRGGSVVLVGVKLNGESKELLTWAMVKVAQPRDRVIALHVLDSSSPIEGTSALTSLVNAFDSVLAVYEGFCNLKQVDLKLKVCRGPSARKVLVGEAKLFPSAKLIVGTSRTQHRIRSSASLAKYCARNLPKSFWVFAVDSGKVVFKSGVAQPDSDTSQDDKSHKPYSRLPLHSLSRDLKLAERCDIGSRQCIHKSDSCCGSRKDGPEADSRDTEKTEDDAVDYSLALVPFQGNEDPTRLDFITVHKSPASRPGWSFIHRIFLPKQQQAEKTEGRKTSAVQRLLRLPSTHSSAVVYPDQKQNNYVHKDDQFSVLNGEHGAIVPIVSEGVHPLEPYNTTKSIPKELEGLHEKYSSTCRLFSYEELLAATSNLTHENLVGRGGCSQVYHGCLSDGKELAVKILKPSDDVVKEFASEIDIITTFNHKSIISLLGFCHEDNKLALVYDFLERGSLEENLHGDKKDPYAFGWRERYKVAVGVAEALDYIHNRCLQPVIHKDVKSSNILLSEDFEPQLSDFGLAARVADLSCQLTTDDVAGTFGYLAPEYLMHGKVSDRIDVYAFGIVILELLSGRKPIGGEYPKGLESLVMWAKPILQSGKVSQLLDPSLGSDYDHEHIGRMVLAATTCIIRSSRARPQISRVLKLLQGDDEAIQWAREHISSLSELDGLDGEDSPVSSIESHLNLALQDLEDDSLSTSSTEQRISWEDYMRGRWSSSSSFD</sequence>
<dbReference type="PANTHER" id="PTHR47987:SF5">
    <property type="entry name" value="PROTEIN KINASE DOMAIN-CONTAINING PROTEIN"/>
    <property type="match status" value="1"/>
</dbReference>
<dbReference type="Gene3D" id="3.30.200.20">
    <property type="entry name" value="Phosphorylase Kinase, domain 1"/>
    <property type="match status" value="1"/>
</dbReference>
<reference evidence="3 4" key="1">
    <citation type="journal article" date="2023" name="Hortic Res">
        <title>Pangenome of water caltrop reveals structural variations and asymmetric subgenome divergence after allopolyploidization.</title>
        <authorList>
            <person name="Zhang X."/>
            <person name="Chen Y."/>
            <person name="Wang L."/>
            <person name="Yuan Y."/>
            <person name="Fang M."/>
            <person name="Shi L."/>
            <person name="Lu R."/>
            <person name="Comes H.P."/>
            <person name="Ma Y."/>
            <person name="Chen Y."/>
            <person name="Huang G."/>
            <person name="Zhou Y."/>
            <person name="Zheng Z."/>
            <person name="Qiu Y."/>
        </authorList>
    </citation>
    <scope>NUCLEOTIDE SEQUENCE [LARGE SCALE GENOMIC DNA]</scope>
    <source>
        <tissue evidence="3">Roots</tissue>
    </source>
</reference>
<dbReference type="GO" id="GO:0005524">
    <property type="term" value="F:ATP binding"/>
    <property type="evidence" value="ECO:0007669"/>
    <property type="project" value="InterPro"/>
</dbReference>